<accession>A0A564Y112</accession>
<reference evidence="1 2" key="1">
    <citation type="submission" date="2019-07" db="EMBL/GenBank/DDBJ databases">
        <authorList>
            <person name="Jastrzebski P J."/>
            <person name="Paukszto L."/>
            <person name="Jastrzebski P J."/>
        </authorList>
    </citation>
    <scope>NUCLEOTIDE SEQUENCE [LARGE SCALE GENOMIC DNA]</scope>
    <source>
        <strain evidence="1 2">WMS-il1</strain>
    </source>
</reference>
<sequence>MSKRAHRFPSFSITTSLHLKSTSALMLSSGLTQATHKRKQAIFIFHTRTTHACQLPVPTLPAHLLSSSARPPLSLSLSLCHSFQTRCYFFEYIFGPINSWCSASQLFLALTQTGAIWRLLLLLLFVRRELLVIILTATEAA</sequence>
<name>A0A564Y112_HYMDI</name>
<evidence type="ECO:0000313" key="2">
    <source>
        <dbReference type="Proteomes" id="UP000321570"/>
    </source>
</evidence>
<proteinExistence type="predicted"/>
<evidence type="ECO:0000313" key="1">
    <source>
        <dbReference type="EMBL" id="VUZ40739.1"/>
    </source>
</evidence>
<organism evidence="1 2">
    <name type="scientific">Hymenolepis diminuta</name>
    <name type="common">Rat tapeworm</name>
    <dbReference type="NCBI Taxonomy" id="6216"/>
    <lineage>
        <taxon>Eukaryota</taxon>
        <taxon>Metazoa</taxon>
        <taxon>Spiralia</taxon>
        <taxon>Lophotrochozoa</taxon>
        <taxon>Platyhelminthes</taxon>
        <taxon>Cestoda</taxon>
        <taxon>Eucestoda</taxon>
        <taxon>Cyclophyllidea</taxon>
        <taxon>Hymenolepididae</taxon>
        <taxon>Hymenolepis</taxon>
    </lineage>
</organism>
<dbReference type="EMBL" id="CABIJS010000044">
    <property type="protein sequence ID" value="VUZ40739.1"/>
    <property type="molecule type" value="Genomic_DNA"/>
</dbReference>
<dbReference type="AlphaFoldDB" id="A0A564Y112"/>
<keyword evidence="2" id="KW-1185">Reference proteome</keyword>
<dbReference type="Proteomes" id="UP000321570">
    <property type="component" value="Unassembled WGS sequence"/>
</dbReference>
<gene>
    <name evidence="1" type="ORF">WMSIL1_LOCUS1848</name>
</gene>
<protein>
    <submittedName>
        <fullName evidence="1">Uncharacterized protein</fullName>
    </submittedName>
</protein>